<reference evidence="2" key="2">
    <citation type="submission" date="2017-02" db="UniProtKB">
        <authorList>
            <consortium name="WormBaseParasite"/>
        </authorList>
    </citation>
    <scope>IDENTIFICATION</scope>
</reference>
<organism evidence="1 2">
    <name type="scientific">Angiostrongylus cantonensis</name>
    <name type="common">Rat lungworm</name>
    <dbReference type="NCBI Taxonomy" id="6313"/>
    <lineage>
        <taxon>Eukaryota</taxon>
        <taxon>Metazoa</taxon>
        <taxon>Ecdysozoa</taxon>
        <taxon>Nematoda</taxon>
        <taxon>Chromadorea</taxon>
        <taxon>Rhabditida</taxon>
        <taxon>Rhabditina</taxon>
        <taxon>Rhabditomorpha</taxon>
        <taxon>Strongyloidea</taxon>
        <taxon>Metastrongylidae</taxon>
        <taxon>Angiostrongylus</taxon>
    </lineage>
</organism>
<name>A0A0K0CYA8_ANGCA</name>
<reference evidence="1" key="1">
    <citation type="submission" date="2012-09" db="EMBL/GenBank/DDBJ databases">
        <authorList>
            <person name="Martin A.A."/>
        </authorList>
    </citation>
    <scope>NUCLEOTIDE SEQUENCE</scope>
</reference>
<proteinExistence type="predicted"/>
<dbReference type="STRING" id="6313.A0A0K0CYA8"/>
<dbReference type="Proteomes" id="UP000035642">
    <property type="component" value="Unassembled WGS sequence"/>
</dbReference>
<keyword evidence="1" id="KW-1185">Reference proteome</keyword>
<accession>A0A0K0CYA8</accession>
<dbReference type="WBParaSite" id="ACAC_0000261501-mRNA-1">
    <property type="protein sequence ID" value="ACAC_0000261501-mRNA-1"/>
    <property type="gene ID" value="ACAC_0000261501"/>
</dbReference>
<dbReference type="AlphaFoldDB" id="A0A0K0CYA8"/>
<evidence type="ECO:0000313" key="1">
    <source>
        <dbReference type="Proteomes" id="UP000035642"/>
    </source>
</evidence>
<protein>
    <submittedName>
        <fullName evidence="2">NADH-ubiquinone reductase complex 1 MLRQ subunit</fullName>
    </submittedName>
</protein>
<evidence type="ECO:0000313" key="2">
    <source>
        <dbReference type="WBParaSite" id="ACAC_0000261501-mRNA-1"/>
    </source>
</evidence>
<sequence>MPKFHVPRTTRIIRYWKALPHRMLKEYPEQTIMYSSVGLAGLVIGIYKLHKYGIFNIDRPYYRGYYDVVRPNDPIAINWRKPEEYPAPYLSDGIEYAC</sequence>